<protein>
    <submittedName>
        <fullName evidence="1">Uncharacterized protein</fullName>
    </submittedName>
</protein>
<name>A0A318M2Y3_9BIFI</name>
<gene>
    <name evidence="1" type="ORF">DKK75_06140</name>
</gene>
<dbReference type="EMBL" id="QGLL01000009">
    <property type="protein sequence ID" value="PXY81330.1"/>
    <property type="molecule type" value="Genomic_DNA"/>
</dbReference>
<accession>A0A318M2Y3</accession>
<evidence type="ECO:0000313" key="2">
    <source>
        <dbReference type="Proteomes" id="UP000247744"/>
    </source>
</evidence>
<dbReference type="RefSeq" id="WP_110452574.1">
    <property type="nucleotide sequence ID" value="NZ_QGLL01000009.1"/>
</dbReference>
<sequence>MAVQRAIVLSERYQSIITKTDSYAYLRPMTQLLECRCGKGRLLLVFLDLQNLNEYPEARALQASTHRYLGSKDFNTCQRIDPEVIKESAGSLVGGFGRFSCICGNSVVAGVHGLVGWSFQ</sequence>
<dbReference type="Proteomes" id="UP000247744">
    <property type="component" value="Unassembled WGS sequence"/>
</dbReference>
<dbReference type="OrthoDB" id="9758603at2"/>
<reference evidence="1 2" key="1">
    <citation type="submission" date="2018-05" db="EMBL/GenBank/DDBJ databases">
        <title>Reference genomes for bee gut microbiota database.</title>
        <authorList>
            <person name="Ellegaard K.M."/>
        </authorList>
    </citation>
    <scope>NUCLEOTIDE SEQUENCE [LARGE SCALE GENOMIC DNA]</scope>
    <source>
        <strain evidence="1 2">ESL0200</strain>
    </source>
</reference>
<evidence type="ECO:0000313" key="1">
    <source>
        <dbReference type="EMBL" id="PXY81330.1"/>
    </source>
</evidence>
<comment type="caution">
    <text evidence="1">The sequence shown here is derived from an EMBL/GenBank/DDBJ whole genome shotgun (WGS) entry which is preliminary data.</text>
</comment>
<proteinExistence type="predicted"/>
<dbReference type="AlphaFoldDB" id="A0A318M2Y3"/>
<organism evidence="1 2">
    <name type="scientific">Bifidobacterium asteroides</name>
    <dbReference type="NCBI Taxonomy" id="1684"/>
    <lineage>
        <taxon>Bacteria</taxon>
        <taxon>Bacillati</taxon>
        <taxon>Actinomycetota</taxon>
        <taxon>Actinomycetes</taxon>
        <taxon>Bifidobacteriales</taxon>
        <taxon>Bifidobacteriaceae</taxon>
        <taxon>Bifidobacterium</taxon>
    </lineage>
</organism>